<dbReference type="OrthoDB" id="5326588at2759"/>
<evidence type="ECO:0000313" key="2">
    <source>
        <dbReference type="Proteomes" id="UP000499080"/>
    </source>
</evidence>
<dbReference type="Proteomes" id="UP000499080">
    <property type="component" value="Unassembled WGS sequence"/>
</dbReference>
<organism evidence="1 2">
    <name type="scientific">Araneus ventricosus</name>
    <name type="common">Orbweaver spider</name>
    <name type="synonym">Epeira ventricosa</name>
    <dbReference type="NCBI Taxonomy" id="182803"/>
    <lineage>
        <taxon>Eukaryota</taxon>
        <taxon>Metazoa</taxon>
        <taxon>Ecdysozoa</taxon>
        <taxon>Arthropoda</taxon>
        <taxon>Chelicerata</taxon>
        <taxon>Arachnida</taxon>
        <taxon>Araneae</taxon>
        <taxon>Araneomorphae</taxon>
        <taxon>Entelegynae</taxon>
        <taxon>Araneoidea</taxon>
        <taxon>Araneidae</taxon>
        <taxon>Araneus</taxon>
    </lineage>
</organism>
<protein>
    <submittedName>
        <fullName evidence="1">Uncharacterized protein</fullName>
    </submittedName>
</protein>
<keyword evidence="2" id="KW-1185">Reference proteome</keyword>
<evidence type="ECO:0000313" key="1">
    <source>
        <dbReference type="EMBL" id="GBM85237.1"/>
    </source>
</evidence>
<sequence>MRLPESQYLKRGSSVTNRECFFPAMLVLLMGRDFYRGMYGNAVGMKPFIPYLGDHFGDFVDKMYDLKNTRIFSIGLLAAGIWISADYSMRRLGLSRRLYIAFGVRTPLESLL</sequence>
<reference evidence="1 2" key="1">
    <citation type="journal article" date="2019" name="Sci. Rep.">
        <title>Orb-weaving spider Araneus ventricosus genome elucidates the spidroin gene catalogue.</title>
        <authorList>
            <person name="Kono N."/>
            <person name="Nakamura H."/>
            <person name="Ohtoshi R."/>
            <person name="Moran D.A.P."/>
            <person name="Shinohara A."/>
            <person name="Yoshida Y."/>
            <person name="Fujiwara M."/>
            <person name="Mori M."/>
            <person name="Tomita M."/>
            <person name="Arakawa K."/>
        </authorList>
    </citation>
    <scope>NUCLEOTIDE SEQUENCE [LARGE SCALE GENOMIC DNA]</scope>
</reference>
<accession>A0A4Y2J513</accession>
<comment type="caution">
    <text evidence="1">The sequence shown here is derived from an EMBL/GenBank/DDBJ whole genome shotgun (WGS) entry which is preliminary data.</text>
</comment>
<dbReference type="EMBL" id="BGPR01003215">
    <property type="protein sequence ID" value="GBM85237.1"/>
    <property type="molecule type" value="Genomic_DNA"/>
</dbReference>
<dbReference type="AlphaFoldDB" id="A0A4Y2J513"/>
<proteinExistence type="predicted"/>
<gene>
    <name evidence="1" type="ORF">AVEN_220493_1</name>
</gene>
<name>A0A4Y2J513_ARAVE</name>